<dbReference type="Gene3D" id="3.40.50.720">
    <property type="entry name" value="NAD(P)-binding Rossmann-like Domain"/>
    <property type="match status" value="1"/>
</dbReference>
<dbReference type="Gene3D" id="3.90.180.10">
    <property type="entry name" value="Medium-chain alcohol dehydrogenases, catalytic domain"/>
    <property type="match status" value="1"/>
</dbReference>
<dbReference type="EMBL" id="FTMA01000002">
    <property type="protein sequence ID" value="SIQ67399.1"/>
    <property type="molecule type" value="Genomic_DNA"/>
</dbReference>
<dbReference type="Pfam" id="PF08240">
    <property type="entry name" value="ADH_N"/>
    <property type="match status" value="1"/>
</dbReference>
<feature type="domain" description="Enoyl reductase (ER)" evidence="1">
    <location>
        <begin position="10"/>
        <end position="311"/>
    </location>
</feature>
<dbReference type="STRING" id="228959.SAMN05421797_102414"/>
<proteinExistence type="predicted"/>
<dbReference type="PANTHER" id="PTHR44013:SF1">
    <property type="entry name" value="ZINC-TYPE ALCOHOL DEHYDROGENASE-LIKE PROTEIN C16A3.02C"/>
    <property type="match status" value="1"/>
</dbReference>
<evidence type="ECO:0000313" key="2">
    <source>
        <dbReference type="EMBL" id="SIQ67399.1"/>
    </source>
</evidence>
<reference evidence="3" key="1">
    <citation type="submission" date="2017-01" db="EMBL/GenBank/DDBJ databases">
        <authorList>
            <person name="Varghese N."/>
            <person name="Submissions S."/>
        </authorList>
    </citation>
    <scope>NUCLEOTIDE SEQUENCE [LARGE SCALE GENOMIC DNA]</scope>
    <source>
        <strain evidence="3">DSM 15366</strain>
    </source>
</reference>
<dbReference type="RefSeq" id="WP_076548360.1">
    <property type="nucleotide sequence ID" value="NZ_FTMA01000002.1"/>
</dbReference>
<dbReference type="OrthoDB" id="9787435at2"/>
<dbReference type="GO" id="GO:0016491">
    <property type="term" value="F:oxidoreductase activity"/>
    <property type="evidence" value="ECO:0007669"/>
    <property type="project" value="InterPro"/>
</dbReference>
<dbReference type="SUPFAM" id="SSF51735">
    <property type="entry name" value="NAD(P)-binding Rossmann-fold domains"/>
    <property type="match status" value="1"/>
</dbReference>
<dbReference type="GO" id="GO:0008270">
    <property type="term" value="F:zinc ion binding"/>
    <property type="evidence" value="ECO:0007669"/>
    <property type="project" value="InterPro"/>
</dbReference>
<accession>A0A1N6UP76</accession>
<evidence type="ECO:0000313" key="3">
    <source>
        <dbReference type="Proteomes" id="UP000186953"/>
    </source>
</evidence>
<dbReference type="InterPro" id="IPR052733">
    <property type="entry name" value="Chloroplast_QOR"/>
</dbReference>
<organism evidence="2 3">
    <name type="scientific">Maribacter ulvicola</name>
    <dbReference type="NCBI Taxonomy" id="228959"/>
    <lineage>
        <taxon>Bacteria</taxon>
        <taxon>Pseudomonadati</taxon>
        <taxon>Bacteroidota</taxon>
        <taxon>Flavobacteriia</taxon>
        <taxon>Flavobacteriales</taxon>
        <taxon>Flavobacteriaceae</taxon>
        <taxon>Maribacter</taxon>
    </lineage>
</organism>
<dbReference type="InterPro" id="IPR013154">
    <property type="entry name" value="ADH-like_N"/>
</dbReference>
<protein>
    <submittedName>
        <fullName evidence="2">NADPH:quinone reductase</fullName>
    </submittedName>
</protein>
<name>A0A1N6UP76_9FLAO</name>
<dbReference type="InterPro" id="IPR020843">
    <property type="entry name" value="ER"/>
</dbReference>
<dbReference type="PANTHER" id="PTHR44013">
    <property type="entry name" value="ZINC-TYPE ALCOHOL DEHYDROGENASE-LIKE PROTEIN C16A3.02C"/>
    <property type="match status" value="1"/>
</dbReference>
<dbReference type="SUPFAM" id="SSF50129">
    <property type="entry name" value="GroES-like"/>
    <property type="match status" value="1"/>
</dbReference>
<dbReference type="InterPro" id="IPR036291">
    <property type="entry name" value="NAD(P)-bd_dom_sf"/>
</dbReference>
<gene>
    <name evidence="2" type="ORF">SAMN05421797_102414</name>
</gene>
<dbReference type="AlphaFoldDB" id="A0A1N6UP76"/>
<dbReference type="PROSITE" id="PS01162">
    <property type="entry name" value="QOR_ZETA_CRYSTAL"/>
    <property type="match status" value="1"/>
</dbReference>
<dbReference type="InterPro" id="IPR011032">
    <property type="entry name" value="GroES-like_sf"/>
</dbReference>
<dbReference type="Pfam" id="PF13602">
    <property type="entry name" value="ADH_zinc_N_2"/>
    <property type="match status" value="1"/>
</dbReference>
<dbReference type="CDD" id="cd08267">
    <property type="entry name" value="MDR1"/>
    <property type="match status" value="1"/>
</dbReference>
<dbReference type="InterPro" id="IPR002364">
    <property type="entry name" value="Quin_OxRdtase/zeta-crystal_CS"/>
</dbReference>
<evidence type="ECO:0000259" key="1">
    <source>
        <dbReference type="SMART" id="SM00829"/>
    </source>
</evidence>
<dbReference type="SMART" id="SM00829">
    <property type="entry name" value="PKS_ER"/>
    <property type="match status" value="1"/>
</dbReference>
<keyword evidence="3" id="KW-1185">Reference proteome</keyword>
<dbReference type="Proteomes" id="UP000186953">
    <property type="component" value="Unassembled WGS sequence"/>
</dbReference>
<sequence>MKAFTRKKYGGPEVLQLEEVAKPVLKDNHILVKVMANSINPADLHLLRGKPLITRLSLGLFKPKNKILGADFSGAIEETGNGVGSFKVGDHVFGEMLGGAFAEYACIPVNVCAKMPVTINFSIMASISVAGLTAYQALITHGKIKKGESVLINGASGGVGHFAIQIAKAYGAKVTAVCSSRNIAFVQTIGADKVMAYNLVNVHEHNGSYDVIIDIHGNLNHSDYKRMGKRGVMIGFTTMRHMLSVLLKKAFSKFPLTHFTAKANTQDLNILALLVKEGKMKAHIEKTFLYPEIPDAIAHIEQRRTRGKVVMTWSNGH</sequence>